<reference evidence="1 2" key="1">
    <citation type="submission" date="2019-11" db="EMBL/GenBank/DDBJ databases">
        <authorList>
            <person name="Criscuolo A."/>
        </authorList>
    </citation>
    <scope>NUCLEOTIDE SEQUENCE [LARGE SCALE GENOMIC DNA]</scope>
    <source>
        <strain evidence="1">CIP111667</strain>
    </source>
</reference>
<dbReference type="EMBL" id="CACRYJ010000071">
    <property type="protein sequence ID" value="VZO40602.1"/>
    <property type="molecule type" value="Genomic_DNA"/>
</dbReference>
<dbReference type="AlphaFoldDB" id="A0A7M4DT08"/>
<evidence type="ECO:0000313" key="1">
    <source>
        <dbReference type="EMBL" id="VZO40602.1"/>
    </source>
</evidence>
<keyword evidence="2" id="KW-1185">Reference proteome</keyword>
<gene>
    <name evidence="1" type="ORF">HALOF300_05310</name>
</gene>
<name>A0A7M4DT08_9MICO</name>
<sequence length="199" mass="21873">MTERLRKTNWDDDEPVEQTGIEHLAYLDDDYWDDYADEPDDDLDVGPFIDATYDEISGAVDPGVRPRMPGAGVPVADDAMLLAVLAAWTRILATAEPPGVWCFAIDDHDTMTEMLLPMAVGGARPDRNRLDEFFVEFREALDDAEGGLSSLVIAIARPDGGDRGGYERLWSTAVTAAAKRHRVRLRAVAALGSRRASLL</sequence>
<evidence type="ECO:0000313" key="2">
    <source>
        <dbReference type="Proteomes" id="UP000419743"/>
    </source>
</evidence>
<comment type="caution">
    <text evidence="1">The sequence shown here is derived from an EMBL/GenBank/DDBJ whole genome shotgun (WGS) entry which is preliminary data.</text>
</comment>
<dbReference type="Proteomes" id="UP000419743">
    <property type="component" value="Unassembled WGS sequence"/>
</dbReference>
<organism evidence="1 2">
    <name type="scientific">Occultella aeris</name>
    <dbReference type="NCBI Taxonomy" id="2761496"/>
    <lineage>
        <taxon>Bacteria</taxon>
        <taxon>Bacillati</taxon>
        <taxon>Actinomycetota</taxon>
        <taxon>Actinomycetes</taxon>
        <taxon>Micrococcales</taxon>
        <taxon>Ruaniaceae</taxon>
        <taxon>Occultella</taxon>
    </lineage>
</organism>
<protein>
    <submittedName>
        <fullName evidence="1">Uncharacterized protein</fullName>
    </submittedName>
</protein>
<accession>A0A7M4DT08</accession>
<proteinExistence type="predicted"/>
<dbReference type="RefSeq" id="WP_156743844.1">
    <property type="nucleotide sequence ID" value="NZ_CACRYJ010000071.1"/>
</dbReference>